<keyword evidence="1" id="KW-0812">Transmembrane</keyword>
<dbReference type="InterPro" id="IPR010559">
    <property type="entry name" value="Sig_transdc_His_kin_internal"/>
</dbReference>
<comment type="caution">
    <text evidence="3">The sequence shown here is derived from an EMBL/GenBank/DDBJ whole genome shotgun (WGS) entry which is preliminary data.</text>
</comment>
<evidence type="ECO:0000313" key="3">
    <source>
        <dbReference type="EMBL" id="MCH5600103.1"/>
    </source>
</evidence>
<feature type="transmembrane region" description="Helical" evidence="1">
    <location>
        <begin position="121"/>
        <end position="145"/>
    </location>
</feature>
<dbReference type="InterPro" id="IPR036890">
    <property type="entry name" value="HATPase_C_sf"/>
</dbReference>
<evidence type="ECO:0000256" key="1">
    <source>
        <dbReference type="SAM" id="Phobius"/>
    </source>
</evidence>
<dbReference type="EMBL" id="JAKWBL010000004">
    <property type="protein sequence ID" value="MCH5600103.1"/>
    <property type="molecule type" value="Genomic_DNA"/>
</dbReference>
<dbReference type="InterPro" id="IPR050640">
    <property type="entry name" value="Bact_2-comp_sensor_kinase"/>
</dbReference>
<feature type="domain" description="Signal transduction histidine kinase internal region" evidence="2">
    <location>
        <begin position="191"/>
        <end position="267"/>
    </location>
</feature>
<name>A0ABS9SNY6_9BACT</name>
<keyword evidence="1" id="KW-0472">Membrane</keyword>
<dbReference type="SUPFAM" id="SSF55874">
    <property type="entry name" value="ATPase domain of HSP90 chaperone/DNA topoisomerase II/histidine kinase"/>
    <property type="match status" value="1"/>
</dbReference>
<reference evidence="3 4" key="1">
    <citation type="submission" date="2022-02" db="EMBL/GenBank/DDBJ databases">
        <authorList>
            <person name="Min J."/>
        </authorList>
    </citation>
    <scope>NUCLEOTIDE SEQUENCE [LARGE SCALE GENOMIC DNA]</scope>
    <source>
        <strain evidence="3 4">GR10-1</strain>
    </source>
</reference>
<dbReference type="Gene3D" id="3.30.565.10">
    <property type="entry name" value="Histidine kinase-like ATPase, C-terminal domain"/>
    <property type="match status" value="1"/>
</dbReference>
<keyword evidence="1" id="KW-1133">Transmembrane helix</keyword>
<dbReference type="PANTHER" id="PTHR34220:SF7">
    <property type="entry name" value="SENSOR HISTIDINE KINASE YPDA"/>
    <property type="match status" value="1"/>
</dbReference>
<keyword evidence="4" id="KW-1185">Reference proteome</keyword>
<feature type="transmembrane region" description="Helical" evidence="1">
    <location>
        <begin position="20"/>
        <end position="40"/>
    </location>
</feature>
<keyword evidence="3" id="KW-0808">Transferase</keyword>
<feature type="transmembrane region" description="Helical" evidence="1">
    <location>
        <begin position="61"/>
        <end position="80"/>
    </location>
</feature>
<feature type="transmembrane region" description="Helical" evidence="1">
    <location>
        <begin position="86"/>
        <end position="109"/>
    </location>
</feature>
<feature type="transmembrane region" description="Helical" evidence="1">
    <location>
        <begin position="151"/>
        <end position="172"/>
    </location>
</feature>
<gene>
    <name evidence="3" type="ORF">MKP09_20360</name>
</gene>
<proteinExistence type="predicted"/>
<protein>
    <submittedName>
        <fullName evidence="3">Histidine kinase</fullName>
    </submittedName>
</protein>
<dbReference type="GO" id="GO:0016301">
    <property type="term" value="F:kinase activity"/>
    <property type="evidence" value="ECO:0007669"/>
    <property type="project" value="UniProtKB-KW"/>
</dbReference>
<accession>A0ABS9SNY6</accession>
<evidence type="ECO:0000259" key="2">
    <source>
        <dbReference type="Pfam" id="PF06580"/>
    </source>
</evidence>
<dbReference type="RefSeq" id="WP_240832117.1">
    <property type="nucleotide sequence ID" value="NZ_JAKWBL010000004.1"/>
</dbReference>
<sequence length="383" mass="43671">MYGWKFGKFASKDDVYNDIFIDSFTTVAIIFILYIVYYILKELLFAAIERRSKATLNNKKLWSILLFAACWVAVLIIFGANNAPGGVAVFGVGVPYVAILVWIHLRYLLPLAGSKPYKNKAYLIRVILITFLLSVLAAVICMGLLGINNFAPPFCMFFFITLFVVLPLILYISRNRNEKEVLQTALGSSQANLSFLRSQINPHFLFNALNTLYGTALQENAERTSEGIQKLGDMMRFMLHENVQDKISIAREVDYLNNYIDLQKLRTAASTNIVIQTNIEEQLNRLDISPMLLIPFVENAFKHGISLQQASFINISLHTKENVLYFDVNNSVHVKNEYDPEKMKSGIGLKNVKQRLALLYPKKHELIIRESAKEFFVHLTIQL</sequence>
<dbReference type="Proteomes" id="UP001202248">
    <property type="component" value="Unassembled WGS sequence"/>
</dbReference>
<evidence type="ECO:0000313" key="4">
    <source>
        <dbReference type="Proteomes" id="UP001202248"/>
    </source>
</evidence>
<organism evidence="3 4">
    <name type="scientific">Niabella ginsengisoli</name>
    <dbReference type="NCBI Taxonomy" id="522298"/>
    <lineage>
        <taxon>Bacteria</taxon>
        <taxon>Pseudomonadati</taxon>
        <taxon>Bacteroidota</taxon>
        <taxon>Chitinophagia</taxon>
        <taxon>Chitinophagales</taxon>
        <taxon>Chitinophagaceae</taxon>
        <taxon>Niabella</taxon>
    </lineage>
</organism>
<dbReference type="Pfam" id="PF06580">
    <property type="entry name" value="His_kinase"/>
    <property type="match status" value="1"/>
</dbReference>
<dbReference type="PANTHER" id="PTHR34220">
    <property type="entry name" value="SENSOR HISTIDINE KINASE YPDA"/>
    <property type="match status" value="1"/>
</dbReference>
<keyword evidence="3" id="KW-0418">Kinase</keyword>